<feature type="domain" description="ACB" evidence="1">
    <location>
        <begin position="6"/>
        <end position="91"/>
    </location>
</feature>
<keyword evidence="3" id="KW-1185">Reference proteome</keyword>
<evidence type="ECO:0000313" key="3">
    <source>
        <dbReference type="Proteomes" id="UP001327027"/>
    </source>
</evidence>
<sequence length="92" mass="10777">MNDEELNIAFEKAYERACNTKIQFPPDIMLHFYAHYKQATHADGFYTPSGDSQLRNAFKLNALFQVKDLSQREAKIKYIELVNKYIVDQVDD</sequence>
<protein>
    <submittedName>
        <fullName evidence="2">Acyl-CoA-binding protein</fullName>
    </submittedName>
</protein>
<proteinExistence type="predicted"/>
<dbReference type="InterPro" id="IPR000582">
    <property type="entry name" value="Acyl-CoA-binding_protein"/>
</dbReference>
<dbReference type="PROSITE" id="PS51228">
    <property type="entry name" value="ACB_2"/>
    <property type="match status" value="1"/>
</dbReference>
<dbReference type="InterPro" id="IPR035984">
    <property type="entry name" value="Acyl-CoA-binding_sf"/>
</dbReference>
<name>A0ABU5ZRJ6_9FLAO</name>
<comment type="caution">
    <text evidence="2">The sequence shown here is derived from an EMBL/GenBank/DDBJ whole genome shotgun (WGS) entry which is preliminary data.</text>
</comment>
<dbReference type="InterPro" id="IPR014352">
    <property type="entry name" value="FERM/acyl-CoA-bd_prot_sf"/>
</dbReference>
<dbReference type="Gene3D" id="1.20.80.10">
    <property type="match status" value="1"/>
</dbReference>
<dbReference type="EMBL" id="JAYKLX010000002">
    <property type="protein sequence ID" value="MEB3344667.1"/>
    <property type="molecule type" value="Genomic_DNA"/>
</dbReference>
<gene>
    <name evidence="2" type="ORF">U6A24_04295</name>
</gene>
<evidence type="ECO:0000313" key="2">
    <source>
        <dbReference type="EMBL" id="MEB3344667.1"/>
    </source>
</evidence>
<reference evidence="2 3" key="1">
    <citation type="journal article" date="2013" name="Int. J. Syst. Evol. Microbiol.">
        <title>Aquimarina gracilis sp. nov., isolated from the gut microflora of a mussel, Mytilus coruscus, and emended description of Aquimarina spongiae.</title>
        <authorList>
            <person name="Park S.C."/>
            <person name="Choe H.N."/>
            <person name="Baik K.S."/>
            <person name="Seong C.N."/>
        </authorList>
    </citation>
    <scope>NUCLEOTIDE SEQUENCE [LARGE SCALE GENOMIC DNA]</scope>
    <source>
        <strain evidence="2 3">PSC32</strain>
    </source>
</reference>
<organism evidence="2 3">
    <name type="scientific">Aquimarina gracilis</name>
    <dbReference type="NCBI Taxonomy" id="874422"/>
    <lineage>
        <taxon>Bacteria</taxon>
        <taxon>Pseudomonadati</taxon>
        <taxon>Bacteroidota</taxon>
        <taxon>Flavobacteriia</taxon>
        <taxon>Flavobacteriales</taxon>
        <taxon>Flavobacteriaceae</taxon>
        <taxon>Aquimarina</taxon>
    </lineage>
</organism>
<dbReference type="SUPFAM" id="SSF47027">
    <property type="entry name" value="Acyl-CoA binding protein"/>
    <property type="match status" value="1"/>
</dbReference>
<evidence type="ECO:0000259" key="1">
    <source>
        <dbReference type="PROSITE" id="PS51228"/>
    </source>
</evidence>
<accession>A0ABU5ZRJ6</accession>
<dbReference type="Proteomes" id="UP001327027">
    <property type="component" value="Unassembled WGS sequence"/>
</dbReference>
<dbReference type="RefSeq" id="WP_324178707.1">
    <property type="nucleotide sequence ID" value="NZ_BAABAW010000003.1"/>
</dbReference>
<dbReference type="Pfam" id="PF00887">
    <property type="entry name" value="ACBP"/>
    <property type="match status" value="1"/>
</dbReference>